<comment type="caution">
    <text evidence="5">The sequence shown here is derived from an EMBL/GenBank/DDBJ whole genome shotgun (WGS) entry which is preliminary data.</text>
</comment>
<evidence type="ECO:0000256" key="1">
    <source>
        <dbReference type="ARBA" id="ARBA00022692"/>
    </source>
</evidence>
<feature type="transmembrane region" description="Helical" evidence="4">
    <location>
        <begin position="398"/>
        <end position="417"/>
    </location>
</feature>
<organism evidence="5 6">
    <name type="scientific">Polaribacter marinivivus</name>
    <dbReference type="NCBI Taxonomy" id="1524260"/>
    <lineage>
        <taxon>Bacteria</taxon>
        <taxon>Pseudomonadati</taxon>
        <taxon>Bacteroidota</taxon>
        <taxon>Flavobacteriia</taxon>
        <taxon>Flavobacteriales</taxon>
        <taxon>Flavobacteriaceae</taxon>
    </lineage>
</organism>
<feature type="transmembrane region" description="Helical" evidence="4">
    <location>
        <begin position="277"/>
        <end position="297"/>
    </location>
</feature>
<dbReference type="EMBL" id="JBHSCY010000002">
    <property type="protein sequence ID" value="MFC4269313.1"/>
    <property type="molecule type" value="Genomic_DNA"/>
</dbReference>
<dbReference type="PANTHER" id="PTHR23526">
    <property type="entry name" value="INTEGRAL MEMBRANE TRANSPORT PROTEIN-RELATED"/>
    <property type="match status" value="1"/>
</dbReference>
<keyword evidence="2 4" id="KW-1133">Transmembrane helix</keyword>
<feature type="transmembrane region" description="Helical" evidence="4">
    <location>
        <begin position="309"/>
        <end position="330"/>
    </location>
</feature>
<name>A0ABV8RAN4_9FLAO</name>
<dbReference type="Pfam" id="PF07690">
    <property type="entry name" value="MFS_1"/>
    <property type="match status" value="1"/>
</dbReference>
<dbReference type="Proteomes" id="UP001595826">
    <property type="component" value="Unassembled WGS sequence"/>
</dbReference>
<dbReference type="InterPro" id="IPR052528">
    <property type="entry name" value="Sugar_transport-like"/>
</dbReference>
<feature type="transmembrane region" description="Helical" evidence="4">
    <location>
        <begin position="122"/>
        <end position="143"/>
    </location>
</feature>
<dbReference type="SUPFAM" id="SSF103473">
    <property type="entry name" value="MFS general substrate transporter"/>
    <property type="match status" value="1"/>
</dbReference>
<keyword evidence="3 4" id="KW-0472">Membrane</keyword>
<feature type="transmembrane region" description="Helical" evidence="4">
    <location>
        <begin position="248"/>
        <end position="265"/>
    </location>
</feature>
<reference evidence="6" key="1">
    <citation type="journal article" date="2019" name="Int. J. Syst. Evol. Microbiol.">
        <title>The Global Catalogue of Microorganisms (GCM) 10K type strain sequencing project: providing services to taxonomists for standard genome sequencing and annotation.</title>
        <authorList>
            <consortium name="The Broad Institute Genomics Platform"/>
            <consortium name="The Broad Institute Genome Sequencing Center for Infectious Disease"/>
            <person name="Wu L."/>
            <person name="Ma J."/>
        </authorList>
    </citation>
    <scope>NUCLEOTIDE SEQUENCE [LARGE SCALE GENOMIC DNA]</scope>
    <source>
        <strain evidence="6">CECT 8655</strain>
    </source>
</reference>
<feature type="transmembrane region" description="Helical" evidence="4">
    <location>
        <begin position="190"/>
        <end position="211"/>
    </location>
</feature>
<evidence type="ECO:0000256" key="3">
    <source>
        <dbReference type="ARBA" id="ARBA00023136"/>
    </source>
</evidence>
<evidence type="ECO:0000313" key="5">
    <source>
        <dbReference type="EMBL" id="MFC4269313.1"/>
    </source>
</evidence>
<feature type="transmembrane region" description="Helical" evidence="4">
    <location>
        <begin position="50"/>
        <end position="71"/>
    </location>
</feature>
<dbReference type="RefSeq" id="WP_377410341.1">
    <property type="nucleotide sequence ID" value="NZ_JBHSCY010000002.1"/>
</dbReference>
<dbReference type="Gene3D" id="1.20.1250.20">
    <property type="entry name" value="MFS general substrate transporter like domains"/>
    <property type="match status" value="2"/>
</dbReference>
<feature type="transmembrane region" description="Helical" evidence="4">
    <location>
        <begin position="374"/>
        <end position="392"/>
    </location>
</feature>
<feature type="transmembrane region" description="Helical" evidence="4">
    <location>
        <begin position="336"/>
        <end position="354"/>
    </location>
</feature>
<protein>
    <submittedName>
        <fullName evidence="5">MFS transporter</fullName>
    </submittedName>
</protein>
<feature type="transmembrane region" description="Helical" evidence="4">
    <location>
        <begin position="164"/>
        <end position="184"/>
    </location>
</feature>
<dbReference type="PANTHER" id="PTHR23526:SF2">
    <property type="entry name" value="MAJOR FACILITATOR SUPERFAMILY (MFS) PROFILE DOMAIN-CONTAINING PROTEIN"/>
    <property type="match status" value="1"/>
</dbReference>
<evidence type="ECO:0000313" key="6">
    <source>
        <dbReference type="Proteomes" id="UP001595826"/>
    </source>
</evidence>
<proteinExistence type="predicted"/>
<dbReference type="InterPro" id="IPR036259">
    <property type="entry name" value="MFS_trans_sf"/>
</dbReference>
<feature type="transmembrane region" description="Helical" evidence="4">
    <location>
        <begin position="96"/>
        <end position="116"/>
    </location>
</feature>
<evidence type="ECO:0000256" key="4">
    <source>
        <dbReference type="SAM" id="Phobius"/>
    </source>
</evidence>
<dbReference type="InterPro" id="IPR011701">
    <property type="entry name" value="MFS"/>
</dbReference>
<evidence type="ECO:0000256" key="2">
    <source>
        <dbReference type="ARBA" id="ARBA00022989"/>
    </source>
</evidence>
<gene>
    <name evidence="5" type="ORF">ACFOWD_10375</name>
</gene>
<keyword evidence="6" id="KW-1185">Reference proteome</keyword>
<keyword evidence="1 4" id="KW-0812">Transmembrane</keyword>
<sequence>MNSTFFIKLYKWLHDNEDEIKDDLPKNYFLLLLSSTFTKLGDTLSNPKTVLTWVMTIMNAPVYLISLIVPIRESGSMLPQIVLGNYVKTKEKRKRIYIFGALLQCVAIFAMGLTAYNFEGVLGGFIIVFFLIIFSLSRSLCSLSSKDVLGKVIPKQSRGKLKGYTSSVSGVLVLIAGLFLIYKSKEDTTILFYSLLLIFASSMWLLAALFYSSIKEPKSEVEKTRISLKNSFCKLTLLKSNKHFRKFIIARSLLLCSSLSAPFYVLLAQRNIGKDAYLLGLFILVNGIASVISAPIWGKMADKSSKNVMSIASLVASFLGILMVVILVIFKEISSLYWIYPVAFFILGIAHSGVRLGRKTYIVDMAEGNKRTDFVAISNTIIGLILLITGGLSALASIFSVEAVLLLLSLFGVFGAYRSYQLPNVEEN</sequence>
<accession>A0ABV8RAN4</accession>